<evidence type="ECO:0000313" key="4">
    <source>
        <dbReference type="EMBL" id="QCC44259.1"/>
    </source>
</evidence>
<dbReference type="GO" id="GO:0016805">
    <property type="term" value="F:dipeptidase activity"/>
    <property type="evidence" value="ECO:0007669"/>
    <property type="project" value="TreeGrafter"/>
</dbReference>
<evidence type="ECO:0000256" key="1">
    <source>
        <dbReference type="ARBA" id="ARBA00022801"/>
    </source>
</evidence>
<reference evidence="4 6" key="1">
    <citation type="journal article" date="2019" name="Microbiol. Resour. Announc.">
        <title>The Genome Sequence of the Halobacterium salinarum Type Strain Is Closely Related to That of Laboratory Strains NRC-1 and R1.</title>
        <authorList>
            <person name="Pfeiffer F."/>
            <person name="Marchfelder A."/>
            <person name="Habermann B."/>
            <person name="Dyall-Smith M.L."/>
        </authorList>
    </citation>
    <scope>NUCLEOTIDE SEQUENCE [LARGE SCALE GENOMIC DNA]</scope>
    <source>
        <strain evidence="4">91-R6</strain>
        <strain evidence="6">ATCC 33171 / DSM 3754 / JCM 8978 / NBRC 102687 / NCIMB 764 / 91-R6</strain>
    </source>
</reference>
<feature type="binding site" evidence="2">
    <location>
        <position position="144"/>
    </location>
    <ligand>
        <name>Mn(2+)</name>
        <dbReference type="ChEBI" id="CHEBI:29035"/>
        <label>2</label>
    </ligand>
</feature>
<feature type="binding site" evidence="2">
    <location>
        <position position="142"/>
    </location>
    <ligand>
        <name>Mn(2+)</name>
        <dbReference type="ChEBI" id="CHEBI:29035"/>
        <label>2</label>
    </ligand>
</feature>
<organism evidence="4 6">
    <name type="scientific">Halobacterium salinarum (strain ATCC 33171 / DSM 3754 / JCM 8978 / NBRC 102687 / NCIMB 764 / 91-R6)</name>
    <dbReference type="NCBI Taxonomy" id="2597657"/>
    <lineage>
        <taxon>Archaea</taxon>
        <taxon>Methanobacteriati</taxon>
        <taxon>Methanobacteriota</taxon>
        <taxon>Stenosarchaea group</taxon>
        <taxon>Halobacteria</taxon>
        <taxon>Halobacteriales</taxon>
        <taxon>Halobacteriaceae</taxon>
        <taxon>Halobacterium</taxon>
    </lineage>
</organism>
<dbReference type="EMBL" id="VRYN01000002">
    <property type="protein sequence ID" value="TYO76693.1"/>
    <property type="molecule type" value="Genomic_DNA"/>
</dbReference>
<dbReference type="InterPro" id="IPR011650">
    <property type="entry name" value="Peptidase_M20_dimer"/>
</dbReference>
<evidence type="ECO:0000313" key="5">
    <source>
        <dbReference type="EMBL" id="TYO76693.1"/>
    </source>
</evidence>
<feature type="binding site" evidence="2">
    <location>
        <position position="200"/>
    </location>
    <ligand>
        <name>Mn(2+)</name>
        <dbReference type="ChEBI" id="CHEBI:29035"/>
        <label>2</label>
    </ligand>
</feature>
<dbReference type="Proteomes" id="UP000296216">
    <property type="component" value="Chromosome"/>
</dbReference>
<dbReference type="RefSeq" id="WP_010902278.1">
    <property type="nucleotide sequence ID" value="NZ_VRYN01000002.1"/>
</dbReference>
<dbReference type="GeneID" id="68693353"/>
<dbReference type="InterPro" id="IPR052030">
    <property type="entry name" value="Peptidase_M20/M20A_hydrolases"/>
</dbReference>
<keyword evidence="1 4" id="KW-0378">Hydrolase</keyword>
<dbReference type="GO" id="GO:0046872">
    <property type="term" value="F:metal ion binding"/>
    <property type="evidence" value="ECO:0007669"/>
    <property type="project" value="UniProtKB-KW"/>
</dbReference>
<dbReference type="InterPro" id="IPR002933">
    <property type="entry name" value="Peptidase_M20"/>
</dbReference>
<feature type="domain" description="Peptidase M20 dimerisation" evidence="3">
    <location>
        <begin position="224"/>
        <end position="299"/>
    </location>
</feature>
<reference evidence="5 7" key="2">
    <citation type="submission" date="2019-07" db="EMBL/GenBank/DDBJ databases">
        <title>Genomic Encyclopedia of Archaeal and Bacterial Type Strains, Phase II (KMG-II): from individual species to whole genera.</title>
        <authorList>
            <person name="Goeker M."/>
        </authorList>
    </citation>
    <scope>NUCLEOTIDE SEQUENCE [LARGE SCALE GENOMIC DNA]</scope>
    <source>
        <strain evidence="5 7">DSM 3754</strain>
    </source>
</reference>
<accession>A0A4D6GRC0</accession>
<dbReference type="PANTHER" id="PTHR30575">
    <property type="entry name" value="PEPTIDASE M20"/>
    <property type="match status" value="1"/>
</dbReference>
<keyword evidence="2" id="KW-0464">Manganese</keyword>
<name>A0A4D6GRC0_HALS9</name>
<reference evidence="4" key="3">
    <citation type="journal article" name="MicrobiologyOpen">
        <title>Whole-genome comparison between the type strain of Halobacterium salinarum (DSM 3754(T)) and the laboratory strains R1 and NRC-1.</title>
        <authorList>
            <person name="Pfeiffer F."/>
            <person name="Losensky G."/>
            <person name="Marchfelder A."/>
            <person name="Habermann B."/>
            <person name="Dyall-Smith M."/>
        </authorList>
    </citation>
    <scope>NUCLEOTIDE SEQUENCE</scope>
    <source>
        <strain evidence="4">91-R6</strain>
    </source>
</reference>
<sequence length="426" mass="44334">MDYTDPAVLTRLRRDLHGIPEPAWCEFQTTARVVDACEDIGVDTLHVGPQAVASDARMAVPDDDTLADWRATARDAGVDEALLDSMAGGHTGAIAVLDRGEGPTVGLRVDIDALHITESEADDHHPAAAGFRSEHDGCMHACGHDGHATIGVGVLAAVADSDFQGTLKVVFQPAEERAGGGKPIAESGHLDDVDYLYAVHLGLDHPTGEVVAGVDGFLAVSHLRADFTGTGAHAGSHPEDGRNAIQAMATAIQNLHAIPRHDGGATRVNAGRAGGGTAPNIVPDSAFLEGEVRGETTALMEYMKSHADRVVRSAAEMHDCTVETATEGQAPSAESDRELAACFGAVAADRAGVDSVLDSDALGGSEDATYLMRRVQNTGGMACYVCVGTDHPGGHHTPTFDVDEQSLRIGVGALTTAITRVAETRP</sequence>
<dbReference type="Proteomes" id="UP000323075">
    <property type="component" value="Unassembled WGS sequence"/>
</dbReference>
<dbReference type="FunFam" id="3.40.630.10:FF:000077">
    <property type="entry name" value="p-aminobenzoyl-glutamate hydrolase, A subunit"/>
    <property type="match status" value="1"/>
</dbReference>
<dbReference type="CDD" id="cd05665">
    <property type="entry name" value="M20_Acy1_IAAspH"/>
    <property type="match status" value="1"/>
</dbReference>
<evidence type="ECO:0000259" key="3">
    <source>
        <dbReference type="Pfam" id="PF07687"/>
    </source>
</evidence>
<dbReference type="GO" id="GO:0046657">
    <property type="term" value="P:folic acid catabolic process"/>
    <property type="evidence" value="ECO:0007669"/>
    <property type="project" value="TreeGrafter"/>
</dbReference>
<dbReference type="EMBL" id="CP038631">
    <property type="protein sequence ID" value="QCC44259.1"/>
    <property type="molecule type" value="Genomic_DNA"/>
</dbReference>
<dbReference type="Pfam" id="PF01546">
    <property type="entry name" value="Peptidase_M20"/>
    <property type="match status" value="1"/>
</dbReference>
<protein>
    <submittedName>
        <fullName evidence="5">Aminobenzoyl-glutamate utilization protein A</fullName>
    </submittedName>
    <submittedName>
        <fullName evidence="4">M20 family amidohydrolase</fullName>
    </submittedName>
</protein>
<feature type="binding site" evidence="2">
    <location>
        <position position="396"/>
    </location>
    <ligand>
        <name>Mn(2+)</name>
        <dbReference type="ChEBI" id="CHEBI:29035"/>
        <label>2</label>
    </ligand>
</feature>
<dbReference type="Pfam" id="PF07687">
    <property type="entry name" value="M20_dimer"/>
    <property type="match status" value="1"/>
</dbReference>
<evidence type="ECO:0000256" key="2">
    <source>
        <dbReference type="PIRSR" id="PIRSR005962-1"/>
    </source>
</evidence>
<dbReference type="FunFam" id="3.40.630.10:FF:000080">
    <property type="entry name" value="p-aminobenzoyl-glutamate hydrolase subunit A"/>
    <property type="match status" value="1"/>
</dbReference>
<dbReference type="InterPro" id="IPR017439">
    <property type="entry name" value="Amidohydrolase"/>
</dbReference>
<proteinExistence type="predicted"/>
<dbReference type="AlphaFoldDB" id="A0A4D6GRC0"/>
<dbReference type="InterPro" id="IPR033845">
    <property type="entry name" value="AbgA"/>
</dbReference>
<dbReference type="SUPFAM" id="SSF53187">
    <property type="entry name" value="Zn-dependent exopeptidases"/>
    <property type="match status" value="1"/>
</dbReference>
<dbReference type="PANTHER" id="PTHR30575:SF3">
    <property type="entry name" value="PEPTIDASE M20 DIMERISATION DOMAIN-CONTAINING PROTEIN"/>
    <property type="match status" value="1"/>
</dbReference>
<dbReference type="GO" id="GO:0005737">
    <property type="term" value="C:cytoplasm"/>
    <property type="evidence" value="ECO:0007669"/>
    <property type="project" value="TreeGrafter"/>
</dbReference>
<dbReference type="SUPFAM" id="SSF55031">
    <property type="entry name" value="Bacterial exopeptidase dimerisation domain"/>
    <property type="match status" value="1"/>
</dbReference>
<feature type="binding site" evidence="2">
    <location>
        <position position="176"/>
    </location>
    <ligand>
        <name>Mn(2+)</name>
        <dbReference type="ChEBI" id="CHEBI:29035"/>
        <label>2</label>
    </ligand>
</feature>
<dbReference type="InterPro" id="IPR036264">
    <property type="entry name" value="Bact_exopeptidase_dim_dom"/>
</dbReference>
<evidence type="ECO:0000313" key="6">
    <source>
        <dbReference type="Proteomes" id="UP000296216"/>
    </source>
</evidence>
<dbReference type="Gene3D" id="3.40.630.10">
    <property type="entry name" value="Zn peptidases"/>
    <property type="match status" value="2"/>
</dbReference>
<dbReference type="PIRSF" id="PIRSF005962">
    <property type="entry name" value="Pept_M20D_amidohydro"/>
    <property type="match status" value="1"/>
</dbReference>
<keyword evidence="2" id="KW-0479">Metal-binding</keyword>
<evidence type="ECO:0000313" key="7">
    <source>
        <dbReference type="Proteomes" id="UP000323075"/>
    </source>
</evidence>
<gene>
    <name evidence="5" type="ORF">APQ99_01334</name>
    <name evidence="4" type="ORF">HBSAL_02650</name>
</gene>
<dbReference type="NCBIfam" id="TIGR01891">
    <property type="entry name" value="amidohydrolases"/>
    <property type="match status" value="1"/>
</dbReference>
<dbReference type="GO" id="GO:0071713">
    <property type="term" value="F:para-aminobenzoyl-glutamate hydrolase activity"/>
    <property type="evidence" value="ECO:0007669"/>
    <property type="project" value="TreeGrafter"/>
</dbReference>
<comment type="cofactor">
    <cofactor evidence="2">
        <name>Mn(2+)</name>
        <dbReference type="ChEBI" id="CHEBI:29035"/>
    </cofactor>
    <text evidence="2">The Mn(2+) ion enhances activity.</text>
</comment>